<reference evidence="2" key="1">
    <citation type="submission" date="2022-04" db="EMBL/GenBank/DDBJ databases">
        <authorList>
            <person name="Friedrich I."/>
            <person name="Schneider D."/>
            <person name="Poehlein A."/>
            <person name="Hertel R."/>
            <person name="Daniel R."/>
        </authorList>
    </citation>
    <scope>NUCLEOTIDE SEQUENCE</scope>
</reference>
<dbReference type="Proteomes" id="UP001056634">
    <property type="component" value="Segment"/>
</dbReference>
<accession>A0A9E7SR90</accession>
<protein>
    <submittedName>
        <fullName evidence="2">Uncharacterized protein</fullName>
    </submittedName>
</protein>
<name>A0A9E7SR90_9CAUD</name>
<feature type="transmembrane region" description="Helical" evidence="1">
    <location>
        <begin position="31"/>
        <end position="49"/>
    </location>
</feature>
<evidence type="ECO:0000313" key="3">
    <source>
        <dbReference type="Proteomes" id="UP001056634"/>
    </source>
</evidence>
<evidence type="ECO:0000313" key="2">
    <source>
        <dbReference type="EMBL" id="UTC28909.1"/>
    </source>
</evidence>
<dbReference type="EMBL" id="ON529851">
    <property type="protein sequence ID" value="UTC28909.1"/>
    <property type="molecule type" value="Genomic_DNA"/>
</dbReference>
<keyword evidence="1" id="KW-0812">Transmembrane</keyword>
<gene>
    <name evidence="2" type="ORF">MARCHEWKA_03970</name>
</gene>
<keyword evidence="1" id="KW-0472">Membrane</keyword>
<evidence type="ECO:0000256" key="1">
    <source>
        <dbReference type="SAM" id="Phobius"/>
    </source>
</evidence>
<proteinExistence type="predicted"/>
<keyword evidence="1" id="KW-1133">Transmembrane helix</keyword>
<sequence length="54" mass="6061">MKTRLIGLTICILLGIVLMLGLNTIGWLARSLVQGAFIGLLMFVAWEAARWMKR</sequence>
<keyword evidence="3" id="KW-1185">Reference proteome</keyword>
<organism evidence="2 3">
    <name type="scientific">Brevundimonas phage vB_BpoS-Marchewka</name>
    <dbReference type="NCBI Taxonomy" id="2948604"/>
    <lineage>
        <taxon>Viruses</taxon>
        <taxon>Duplodnaviria</taxon>
        <taxon>Heunggongvirae</taxon>
        <taxon>Uroviricota</taxon>
        <taxon>Caudoviricetes</taxon>
        <taxon>Jeanschmidtviridae</taxon>
        <taxon>Marchewkavirus</taxon>
        <taxon>Marchewkavirus marchewka</taxon>
    </lineage>
</organism>
<feature type="transmembrane region" description="Helical" evidence="1">
    <location>
        <begin position="5"/>
        <end position="25"/>
    </location>
</feature>